<evidence type="ECO:0000313" key="4">
    <source>
        <dbReference type="EMBL" id="AGO59054.1"/>
    </source>
</evidence>
<proteinExistence type="predicted"/>
<dbReference type="SUPFAM" id="SSF56801">
    <property type="entry name" value="Acetyl-CoA synthetase-like"/>
    <property type="match status" value="1"/>
</dbReference>
<evidence type="ECO:0000256" key="1">
    <source>
        <dbReference type="ARBA" id="ARBA00022450"/>
    </source>
</evidence>
<name>S4V942_9ACTN</name>
<organism evidence="4">
    <name type="scientific">Nocardiopsis lucentensis</name>
    <dbReference type="NCBI Taxonomy" id="53441"/>
    <lineage>
        <taxon>Bacteria</taxon>
        <taxon>Bacillati</taxon>
        <taxon>Actinomycetota</taxon>
        <taxon>Actinomycetes</taxon>
        <taxon>Streptosporangiales</taxon>
        <taxon>Nocardiopsidaceae</taxon>
        <taxon>Nocardiopsis</taxon>
    </lineage>
</organism>
<evidence type="ECO:0000256" key="2">
    <source>
        <dbReference type="ARBA" id="ARBA00022553"/>
    </source>
</evidence>
<dbReference type="Pfam" id="PF00501">
    <property type="entry name" value="AMP-binding"/>
    <property type="match status" value="1"/>
</dbReference>
<accession>S4V942</accession>
<dbReference type="EMBL" id="KC662332">
    <property type="protein sequence ID" value="AGO59054.1"/>
    <property type="molecule type" value="Genomic_DNA"/>
</dbReference>
<dbReference type="InterPro" id="IPR042099">
    <property type="entry name" value="ANL_N_sf"/>
</dbReference>
<dbReference type="InterPro" id="IPR000873">
    <property type="entry name" value="AMP-dep_synth/lig_dom"/>
</dbReference>
<dbReference type="PANTHER" id="PTHR44845">
    <property type="entry name" value="CARRIER DOMAIN-CONTAINING PROTEIN"/>
    <property type="match status" value="1"/>
</dbReference>
<keyword evidence="1" id="KW-0596">Phosphopantetheine</keyword>
<feature type="non-terminal residue" evidence="4">
    <location>
        <position position="1"/>
    </location>
</feature>
<evidence type="ECO:0000259" key="3">
    <source>
        <dbReference type="Pfam" id="PF00501"/>
    </source>
</evidence>
<protein>
    <submittedName>
        <fullName evidence="4">Non-ribosomal peptide synthetase</fullName>
    </submittedName>
</protein>
<dbReference type="PANTHER" id="PTHR44845:SF7">
    <property type="entry name" value="PLIPASTATIN SYNTHASE SUBUNIT D"/>
    <property type="match status" value="1"/>
</dbReference>
<dbReference type="FunFam" id="3.40.50.980:FF:000002">
    <property type="entry name" value="Enterobactin synthetase component F"/>
    <property type="match status" value="1"/>
</dbReference>
<feature type="non-terminal residue" evidence="4">
    <location>
        <position position="240"/>
    </location>
</feature>
<feature type="domain" description="AMP-dependent synthetase/ligase" evidence="3">
    <location>
        <begin position="1"/>
        <end position="217"/>
    </location>
</feature>
<dbReference type="AlphaFoldDB" id="S4V942"/>
<dbReference type="Gene3D" id="3.40.50.12780">
    <property type="entry name" value="N-terminal domain of ligase-like"/>
    <property type="match status" value="1"/>
</dbReference>
<sequence>STGRPKGVMVGHHSVVNRLTWMQRRYPIGLGDTLLQKTPISFDVSVWELFWWGSVGARVALLPPGGEKDPREIARAARQHRVTAVHFVPSMLGPFLDLLEDEPELRAGLDALRYVFCSGEALPAERVQQFNRVFGAAPHTEPGTAAPRLVNLYGPTEAAVDVSYHDLPSADEGPVTRVPIGRPVENTTLYVLGEHGGPQPVGVPGELHIGGVQVARGHLDRPELTAERFRKDPFNPGGRL</sequence>
<reference evidence="4" key="1">
    <citation type="submission" date="2013-02" db="EMBL/GenBank/DDBJ databases">
        <title>Estimating the actinobacterial diversity in a coastal wetland of the Yellow River Delta.</title>
        <authorList>
            <person name="Feng G."/>
            <person name="Li J."/>
        </authorList>
    </citation>
    <scope>NUCLEOTIDE SEQUENCE</scope>
    <source>
        <strain evidence="4">OAct290</strain>
    </source>
</reference>
<keyword evidence="2" id="KW-0597">Phosphoprotein</keyword>